<organism evidence="2 3">
    <name type="scientific">Plectus sambesii</name>
    <dbReference type="NCBI Taxonomy" id="2011161"/>
    <lineage>
        <taxon>Eukaryota</taxon>
        <taxon>Metazoa</taxon>
        <taxon>Ecdysozoa</taxon>
        <taxon>Nematoda</taxon>
        <taxon>Chromadorea</taxon>
        <taxon>Plectida</taxon>
        <taxon>Plectina</taxon>
        <taxon>Plectoidea</taxon>
        <taxon>Plectidae</taxon>
        <taxon>Plectus</taxon>
    </lineage>
</organism>
<evidence type="ECO:0000313" key="3">
    <source>
        <dbReference type="WBParaSite" id="PSAMB.scaffold2448size23179.g17918.t1"/>
    </source>
</evidence>
<sequence>MSLSTRPSTVYFLLLFILLQQDLLHAYLQTDRVHHDCQGENSAPFSLLHRLNAYLRGGSDDSIFNEISDLFRGQHPSATDSETMQCLHTIFLDISNSYKLLKESIKLLNVKQEMINTLLEARRIMDKIYAVYLSLEDYKAHKETASWKKLTKKCDRYDPSESLMQLYLRAVTEPRLFDTILLGTDYSVHDFERISSAWLRQAAMCTILAQECAFVKQSNASKPLQNRLNQRINRQLEDIRSAYLLAHKNMTTNFHTATPLIIKKQLELIVINELGLAAGANQIYKTLASKFPFRAWAVMLYNRVDFNQTNVHAHESSTNSAFFINGALHTVVAHSSDRSLNCSLFMTRVRHHRLKHLFENNDNYAAFVAREGHLGNDIVTIRTLLLKNENDVPESYFISVIRYQPHNWSLTTVAVNGEHDFHHIEYLRSPKTMSLKKFVLIGWC</sequence>
<reference evidence="3" key="1">
    <citation type="submission" date="2022-11" db="UniProtKB">
        <authorList>
            <consortium name="WormBaseParasite"/>
        </authorList>
    </citation>
    <scope>IDENTIFICATION</scope>
</reference>
<dbReference type="WBParaSite" id="PSAMB.scaffold2448size23179.g17918.t1">
    <property type="protein sequence ID" value="PSAMB.scaffold2448size23179.g17918.t1"/>
    <property type="gene ID" value="PSAMB.scaffold2448size23179.g17918"/>
</dbReference>
<protein>
    <submittedName>
        <fullName evidence="3">Uncharacterized protein</fullName>
    </submittedName>
</protein>
<evidence type="ECO:0000313" key="2">
    <source>
        <dbReference type="Proteomes" id="UP000887566"/>
    </source>
</evidence>
<dbReference type="AlphaFoldDB" id="A0A914VT54"/>
<feature type="chain" id="PRO_5036977523" evidence="1">
    <location>
        <begin position="27"/>
        <end position="444"/>
    </location>
</feature>
<dbReference type="Proteomes" id="UP000887566">
    <property type="component" value="Unplaced"/>
</dbReference>
<name>A0A914VT54_9BILA</name>
<feature type="signal peptide" evidence="1">
    <location>
        <begin position="1"/>
        <end position="26"/>
    </location>
</feature>
<evidence type="ECO:0000256" key="1">
    <source>
        <dbReference type="SAM" id="SignalP"/>
    </source>
</evidence>
<keyword evidence="1" id="KW-0732">Signal</keyword>
<keyword evidence="2" id="KW-1185">Reference proteome</keyword>
<accession>A0A914VT54</accession>
<proteinExistence type="predicted"/>